<gene>
    <name evidence="1" type="ORF">BECKUNK1418G_GA0071005_104419</name>
    <name evidence="2" type="ORF">BECKUNK1418H_GA0071006_104819</name>
</gene>
<dbReference type="InterPro" id="IPR011006">
    <property type="entry name" value="CheY-like_superfamily"/>
</dbReference>
<sequence>MNQHMKYLIIDDMREHIRHPVRILRDAKHEVKTARSLDEGWQWIQDEHRRPFDLVILDLALDKKTEEFTKEQNIIWNAMRLRHLDLLPSSGQAMGLRLWRKRREMRQRYCYMTNNRFLWRPQLDKEDPEFEKKASEGELSKEISDLILEKSSIRLDNVAEKFEIAHKIWDDKKWLE</sequence>
<name>A0A451AYE0_9GAMM</name>
<proteinExistence type="predicted"/>
<organism evidence="2">
    <name type="scientific">Candidatus Kentrum sp. UNK</name>
    <dbReference type="NCBI Taxonomy" id="2126344"/>
    <lineage>
        <taxon>Bacteria</taxon>
        <taxon>Pseudomonadati</taxon>
        <taxon>Pseudomonadota</taxon>
        <taxon>Gammaproteobacteria</taxon>
        <taxon>Candidatus Kentrum</taxon>
    </lineage>
</organism>
<dbReference type="AlphaFoldDB" id="A0A451AYE0"/>
<dbReference type="EMBL" id="CAADFZ010000044">
    <property type="protein sequence ID" value="VFK64295.1"/>
    <property type="molecule type" value="Genomic_DNA"/>
</dbReference>
<dbReference type="Gene3D" id="3.40.50.2300">
    <property type="match status" value="1"/>
</dbReference>
<reference evidence="2" key="1">
    <citation type="submission" date="2019-02" db="EMBL/GenBank/DDBJ databases">
        <authorList>
            <person name="Gruber-Vodicka R. H."/>
            <person name="Seah K. B. B."/>
        </authorList>
    </citation>
    <scope>NUCLEOTIDE SEQUENCE</scope>
    <source>
        <strain evidence="2">BECK_BY19</strain>
        <strain evidence="1">BECK_BY8</strain>
    </source>
</reference>
<evidence type="ECO:0000313" key="2">
    <source>
        <dbReference type="EMBL" id="VFK71055.1"/>
    </source>
</evidence>
<protein>
    <submittedName>
        <fullName evidence="2">Response regulator receiver domain-containing protein</fullName>
    </submittedName>
</protein>
<dbReference type="EMBL" id="CAADGD010000048">
    <property type="protein sequence ID" value="VFK71055.1"/>
    <property type="molecule type" value="Genomic_DNA"/>
</dbReference>
<evidence type="ECO:0000313" key="1">
    <source>
        <dbReference type="EMBL" id="VFK64295.1"/>
    </source>
</evidence>
<dbReference type="SUPFAM" id="SSF52172">
    <property type="entry name" value="CheY-like"/>
    <property type="match status" value="1"/>
</dbReference>
<dbReference type="CDD" id="cd00156">
    <property type="entry name" value="REC"/>
    <property type="match status" value="1"/>
</dbReference>
<accession>A0A451AYE0</accession>